<reference evidence="2 3" key="1">
    <citation type="submission" date="2014-12" db="EMBL/GenBank/DDBJ databases">
        <title>Draft genome sequence of Terrisporobacter sp. 08-306576, isolated from the blood culture of a bacteremia patient.</title>
        <authorList>
            <person name="Lund L.C."/>
            <person name="Sydenham T.V."/>
            <person name="Hogh S.V."/>
            <person name="Skov M.N."/>
            <person name="Kemp M."/>
            <person name="Justesen U.S."/>
        </authorList>
    </citation>
    <scope>NUCLEOTIDE SEQUENCE [LARGE SCALE GENOMIC DNA]</scope>
    <source>
        <strain evidence="2 3">08-306576</strain>
    </source>
</reference>
<accession>A0A0B3VMY4</accession>
<keyword evidence="3" id="KW-1185">Reference proteome</keyword>
<proteinExistence type="predicted"/>
<dbReference type="InterPro" id="IPR013216">
    <property type="entry name" value="Methyltransf_11"/>
</dbReference>
<dbReference type="STRING" id="1577792.QX51_04170"/>
<evidence type="ECO:0000259" key="1">
    <source>
        <dbReference type="Pfam" id="PF08241"/>
    </source>
</evidence>
<dbReference type="OrthoDB" id="9808140at2"/>
<organism evidence="2 3">
    <name type="scientific">Terrisporobacter othiniensis</name>
    <dbReference type="NCBI Taxonomy" id="1577792"/>
    <lineage>
        <taxon>Bacteria</taxon>
        <taxon>Bacillati</taxon>
        <taxon>Bacillota</taxon>
        <taxon>Clostridia</taxon>
        <taxon>Peptostreptococcales</taxon>
        <taxon>Peptostreptococcaceae</taxon>
        <taxon>Terrisporobacter</taxon>
    </lineage>
</organism>
<dbReference type="SUPFAM" id="SSF53335">
    <property type="entry name" value="S-adenosyl-L-methionine-dependent methyltransferases"/>
    <property type="match status" value="1"/>
</dbReference>
<protein>
    <recommendedName>
        <fullName evidence="1">Methyltransferase type 11 domain-containing protein</fullName>
    </recommendedName>
</protein>
<evidence type="ECO:0000313" key="3">
    <source>
        <dbReference type="Proteomes" id="UP000031189"/>
    </source>
</evidence>
<dbReference type="EMBL" id="JWHR01000047">
    <property type="protein sequence ID" value="KHS58136.1"/>
    <property type="molecule type" value="Genomic_DNA"/>
</dbReference>
<comment type="caution">
    <text evidence="2">The sequence shown here is derived from an EMBL/GenBank/DDBJ whole genome shotgun (WGS) entry which is preliminary data.</text>
</comment>
<sequence>MESLLYHKYESCSGLLEFSEEVLSFLNNIKHNIGSRVLLVGEVGELGKRIRAFGVQVTILEHNRREEICFSHVMNENCTVVSGQLEYMPFNDNYFDKIIVLDYLNHTADCDKSVKEISRVLKCNGEVIVEDLNLKDIKVKLKYFKHRICGDNIHYNYPSEIQNIFKKFKFEGTLKEIENKRYIYIGKKK</sequence>
<name>A0A0B3VMY4_9FIRM</name>
<gene>
    <name evidence="2" type="ORF">QX51_04170</name>
</gene>
<dbReference type="GO" id="GO:0008757">
    <property type="term" value="F:S-adenosylmethionine-dependent methyltransferase activity"/>
    <property type="evidence" value="ECO:0007669"/>
    <property type="project" value="InterPro"/>
</dbReference>
<dbReference type="Pfam" id="PF08241">
    <property type="entry name" value="Methyltransf_11"/>
    <property type="match status" value="1"/>
</dbReference>
<feature type="domain" description="Methyltransferase type 11" evidence="1">
    <location>
        <begin position="75"/>
        <end position="129"/>
    </location>
</feature>
<dbReference type="InterPro" id="IPR029063">
    <property type="entry name" value="SAM-dependent_MTases_sf"/>
</dbReference>
<evidence type="ECO:0000313" key="2">
    <source>
        <dbReference type="EMBL" id="KHS58136.1"/>
    </source>
</evidence>
<dbReference type="RefSeq" id="WP_039678657.1">
    <property type="nucleotide sequence ID" value="NZ_JAWGXO010000021.1"/>
</dbReference>
<dbReference type="AlphaFoldDB" id="A0A0B3VMY4"/>
<dbReference type="Gene3D" id="3.40.50.150">
    <property type="entry name" value="Vaccinia Virus protein VP39"/>
    <property type="match status" value="1"/>
</dbReference>
<dbReference type="Proteomes" id="UP000031189">
    <property type="component" value="Unassembled WGS sequence"/>
</dbReference>